<feature type="transmembrane region" description="Helical" evidence="1">
    <location>
        <begin position="26"/>
        <end position="48"/>
    </location>
</feature>
<gene>
    <name evidence="2" type="ORF">R1flu_015552</name>
</gene>
<reference evidence="2 3" key="1">
    <citation type="submission" date="2024-09" db="EMBL/GenBank/DDBJ databases">
        <title>Chromosome-scale assembly of Riccia fluitans.</title>
        <authorList>
            <person name="Paukszto L."/>
            <person name="Sawicki J."/>
            <person name="Karawczyk K."/>
            <person name="Piernik-Szablinska J."/>
            <person name="Szczecinska M."/>
            <person name="Mazdziarz M."/>
        </authorList>
    </citation>
    <scope>NUCLEOTIDE SEQUENCE [LARGE SCALE GENOMIC DNA]</scope>
    <source>
        <strain evidence="2">Rf_01</strain>
        <tissue evidence="2">Aerial parts of the thallus</tissue>
    </source>
</reference>
<accession>A0ABD1YJB4</accession>
<sequence length="265" mass="30125">MTAPLKYQVARRQSATVQMFLSLFRLLRLVFVCTFMLLVALVFIVYTFNHALLPRNGGAFQNATMQSPLQSLLTKEQSLQEELRDSDCELLKKINDRSTLEVKTLVIAETVVPYEDREKLGTFILKQLESSDVISADQASALAAMVNVAPMEASVTKEETGQTGTLRNSALLTLIKRNDNNVHFMMVGVRVEPRLGWRWISHAERNSWNSALSRILLNKVRLEAQNYLWQRTLNELHNVVKHHAKNQLAMESLLPEKTSSEISDQ</sequence>
<evidence type="ECO:0000313" key="2">
    <source>
        <dbReference type="EMBL" id="KAL2630866.1"/>
    </source>
</evidence>
<evidence type="ECO:0008006" key="4">
    <source>
        <dbReference type="Google" id="ProtNLM"/>
    </source>
</evidence>
<keyword evidence="1" id="KW-1133">Transmembrane helix</keyword>
<name>A0ABD1YJB4_9MARC</name>
<evidence type="ECO:0000256" key="1">
    <source>
        <dbReference type="SAM" id="Phobius"/>
    </source>
</evidence>
<organism evidence="2 3">
    <name type="scientific">Riccia fluitans</name>
    <dbReference type="NCBI Taxonomy" id="41844"/>
    <lineage>
        <taxon>Eukaryota</taxon>
        <taxon>Viridiplantae</taxon>
        <taxon>Streptophyta</taxon>
        <taxon>Embryophyta</taxon>
        <taxon>Marchantiophyta</taxon>
        <taxon>Marchantiopsida</taxon>
        <taxon>Marchantiidae</taxon>
        <taxon>Marchantiales</taxon>
        <taxon>Ricciaceae</taxon>
        <taxon>Riccia</taxon>
    </lineage>
</organism>
<dbReference type="Proteomes" id="UP001605036">
    <property type="component" value="Unassembled WGS sequence"/>
</dbReference>
<proteinExistence type="predicted"/>
<protein>
    <recommendedName>
        <fullName evidence="4">ATP synthase protein MI25</fullName>
    </recommendedName>
</protein>
<dbReference type="AlphaFoldDB" id="A0ABD1YJB4"/>
<keyword evidence="1" id="KW-0812">Transmembrane</keyword>
<evidence type="ECO:0000313" key="3">
    <source>
        <dbReference type="Proteomes" id="UP001605036"/>
    </source>
</evidence>
<comment type="caution">
    <text evidence="2">The sequence shown here is derived from an EMBL/GenBank/DDBJ whole genome shotgun (WGS) entry which is preliminary data.</text>
</comment>
<dbReference type="EMBL" id="JBHFFA010000004">
    <property type="protein sequence ID" value="KAL2630866.1"/>
    <property type="molecule type" value="Genomic_DNA"/>
</dbReference>
<keyword evidence="3" id="KW-1185">Reference proteome</keyword>
<keyword evidence="1" id="KW-0472">Membrane</keyword>